<dbReference type="OrthoDB" id="1150878at2"/>
<feature type="domain" description="Outer membrane protein beta-barrel" evidence="2">
    <location>
        <begin position="18"/>
        <end position="186"/>
    </location>
</feature>
<organism evidence="3 4">
    <name type="scientific">Parapedobacter indicus</name>
    <dbReference type="NCBI Taxonomy" id="1477437"/>
    <lineage>
        <taxon>Bacteria</taxon>
        <taxon>Pseudomonadati</taxon>
        <taxon>Bacteroidota</taxon>
        <taxon>Sphingobacteriia</taxon>
        <taxon>Sphingobacteriales</taxon>
        <taxon>Sphingobacteriaceae</taxon>
        <taxon>Parapedobacter</taxon>
    </lineage>
</organism>
<accession>A0A1I3V061</accession>
<dbReference type="RefSeq" id="WP_090632038.1">
    <property type="nucleotide sequence ID" value="NZ_FOQO01000015.1"/>
</dbReference>
<protein>
    <submittedName>
        <fullName evidence="3">Outer membrane protein beta-barrel domain-containing protein</fullName>
    </submittedName>
</protein>
<evidence type="ECO:0000313" key="3">
    <source>
        <dbReference type="EMBL" id="SFJ87547.1"/>
    </source>
</evidence>
<feature type="signal peptide" evidence="1">
    <location>
        <begin position="1"/>
        <end position="19"/>
    </location>
</feature>
<evidence type="ECO:0000259" key="2">
    <source>
        <dbReference type="Pfam" id="PF13568"/>
    </source>
</evidence>
<keyword evidence="1" id="KW-0732">Signal</keyword>
<dbReference type="Pfam" id="PF13568">
    <property type="entry name" value="OMP_b-brl_2"/>
    <property type="match status" value="1"/>
</dbReference>
<proteinExistence type="predicted"/>
<dbReference type="AlphaFoldDB" id="A0A1I3V061"/>
<name>A0A1I3V061_9SPHI</name>
<dbReference type="STRING" id="1477437.SAMN05444682_11596"/>
<gene>
    <name evidence="3" type="ORF">SAMN05444682_11596</name>
</gene>
<keyword evidence="4" id="KW-1185">Reference proteome</keyword>
<dbReference type="InterPro" id="IPR025665">
    <property type="entry name" value="Beta-barrel_OMP_2"/>
</dbReference>
<reference evidence="3 4" key="1">
    <citation type="submission" date="2016-10" db="EMBL/GenBank/DDBJ databases">
        <authorList>
            <person name="de Groot N.N."/>
        </authorList>
    </citation>
    <scope>NUCLEOTIDE SEQUENCE [LARGE SCALE GENOMIC DNA]</scope>
    <source>
        <strain evidence="3 4">RK1</strain>
    </source>
</reference>
<evidence type="ECO:0000256" key="1">
    <source>
        <dbReference type="SAM" id="SignalP"/>
    </source>
</evidence>
<feature type="chain" id="PRO_5011699076" evidence="1">
    <location>
        <begin position="20"/>
        <end position="212"/>
    </location>
</feature>
<dbReference type="Proteomes" id="UP000198670">
    <property type="component" value="Unassembled WGS sequence"/>
</dbReference>
<evidence type="ECO:0000313" key="4">
    <source>
        <dbReference type="Proteomes" id="UP000198670"/>
    </source>
</evidence>
<sequence>MKKLALAIIAVGVSVGAFAQGQPMGFGIKAGVNFPKYNFAGDNASYQTNNSTNFHVTAFLDAPISTDWFSIQPGVSLQGKGAELASNEFGTVTQNTMWIEVPVNLVAKFPVQQAGHFFLGAGPYVAFGISGKNKYDSDWGSTETEFEFDRDGTIKGTDFGLNFIGGFQMANGLMIHGGYGMGLTDIRGSNNDFFPEDRLTNRVWTVGLGFAL</sequence>
<dbReference type="EMBL" id="FOQO01000015">
    <property type="protein sequence ID" value="SFJ87547.1"/>
    <property type="molecule type" value="Genomic_DNA"/>
</dbReference>